<protein>
    <submittedName>
        <fullName evidence="1">Uncharacterized protein</fullName>
    </submittedName>
</protein>
<gene>
    <name evidence="1" type="ORF">F4562_001706</name>
</gene>
<proteinExistence type="predicted"/>
<dbReference type="AlphaFoldDB" id="A0A7W9IDC5"/>
<dbReference type="EMBL" id="JACHMP010000001">
    <property type="protein sequence ID" value="MBB5818644.1"/>
    <property type="molecule type" value="Genomic_DNA"/>
</dbReference>
<keyword evidence="2" id="KW-1185">Reference proteome</keyword>
<dbReference type="RefSeq" id="WP_184542305.1">
    <property type="nucleotide sequence ID" value="NZ_JACHMP010000001.1"/>
</dbReference>
<name>A0A7W9IDC5_9ACTN</name>
<evidence type="ECO:0000313" key="1">
    <source>
        <dbReference type="EMBL" id="MBB5818644.1"/>
    </source>
</evidence>
<dbReference type="Proteomes" id="UP000540685">
    <property type="component" value="Unassembled WGS sequence"/>
</dbReference>
<organism evidence="1 2">
    <name type="scientific">Streptosporangium becharense</name>
    <dbReference type="NCBI Taxonomy" id="1816182"/>
    <lineage>
        <taxon>Bacteria</taxon>
        <taxon>Bacillati</taxon>
        <taxon>Actinomycetota</taxon>
        <taxon>Actinomycetes</taxon>
        <taxon>Streptosporangiales</taxon>
        <taxon>Streptosporangiaceae</taxon>
        <taxon>Streptosporangium</taxon>
    </lineage>
</organism>
<sequence length="132" mass="14761">MTDSRKKISAFEERLVACADERSFKVSKNPTLYYIELEHTSRSRVVYLDRRKALLNAIAVSVSPESDLGCLASIPGLVIPVEFRHGSGMTRFPKRANKGERPIHYGYLIICADIGAYGRLLKWVADEGADTD</sequence>
<reference evidence="1 2" key="1">
    <citation type="submission" date="2020-08" db="EMBL/GenBank/DDBJ databases">
        <title>Sequencing the genomes of 1000 actinobacteria strains.</title>
        <authorList>
            <person name="Klenk H.-P."/>
        </authorList>
    </citation>
    <scope>NUCLEOTIDE SEQUENCE [LARGE SCALE GENOMIC DNA]</scope>
    <source>
        <strain evidence="1 2">DSM 46887</strain>
    </source>
</reference>
<accession>A0A7W9IDC5</accession>
<comment type="caution">
    <text evidence="1">The sequence shown here is derived from an EMBL/GenBank/DDBJ whole genome shotgun (WGS) entry which is preliminary data.</text>
</comment>
<evidence type="ECO:0000313" key="2">
    <source>
        <dbReference type="Proteomes" id="UP000540685"/>
    </source>
</evidence>